<keyword evidence="3" id="KW-1185">Reference proteome</keyword>
<evidence type="ECO:0000256" key="1">
    <source>
        <dbReference type="SAM" id="MobiDB-lite"/>
    </source>
</evidence>
<evidence type="ECO:0000313" key="2">
    <source>
        <dbReference type="EMBL" id="KAL0186041.1"/>
    </source>
</evidence>
<accession>A0ABD0QII3</accession>
<feature type="non-terminal residue" evidence="2">
    <location>
        <position position="76"/>
    </location>
</feature>
<protein>
    <submittedName>
        <fullName evidence="2">Uncharacterized protein</fullName>
    </submittedName>
</protein>
<dbReference type="Proteomes" id="UP001529510">
    <property type="component" value="Unassembled WGS sequence"/>
</dbReference>
<feature type="non-terminal residue" evidence="2">
    <location>
        <position position="1"/>
    </location>
</feature>
<sequence>PRHVSADPPEPRCVSADPPEPHCVSADPPEPSHVSADPLEPCHVSADIPSHAEPTLPNHMPTASTPSRPAGIPLST</sequence>
<comment type="caution">
    <text evidence="2">The sequence shown here is derived from an EMBL/GenBank/DDBJ whole genome shotgun (WGS) entry which is preliminary data.</text>
</comment>
<gene>
    <name evidence="2" type="ORF">M9458_017711</name>
</gene>
<evidence type="ECO:0000313" key="3">
    <source>
        <dbReference type="Proteomes" id="UP001529510"/>
    </source>
</evidence>
<reference evidence="2 3" key="1">
    <citation type="submission" date="2024-05" db="EMBL/GenBank/DDBJ databases">
        <title>Genome sequencing and assembly of Indian major carp, Cirrhinus mrigala (Hamilton, 1822).</title>
        <authorList>
            <person name="Mohindra V."/>
            <person name="Chowdhury L.M."/>
            <person name="Lal K."/>
            <person name="Jena J.K."/>
        </authorList>
    </citation>
    <scope>NUCLEOTIDE SEQUENCE [LARGE SCALE GENOMIC DNA]</scope>
    <source>
        <strain evidence="2">CM1030</strain>
        <tissue evidence="2">Blood</tissue>
    </source>
</reference>
<organism evidence="2 3">
    <name type="scientific">Cirrhinus mrigala</name>
    <name type="common">Mrigala</name>
    <dbReference type="NCBI Taxonomy" id="683832"/>
    <lineage>
        <taxon>Eukaryota</taxon>
        <taxon>Metazoa</taxon>
        <taxon>Chordata</taxon>
        <taxon>Craniata</taxon>
        <taxon>Vertebrata</taxon>
        <taxon>Euteleostomi</taxon>
        <taxon>Actinopterygii</taxon>
        <taxon>Neopterygii</taxon>
        <taxon>Teleostei</taxon>
        <taxon>Ostariophysi</taxon>
        <taxon>Cypriniformes</taxon>
        <taxon>Cyprinidae</taxon>
        <taxon>Labeoninae</taxon>
        <taxon>Labeonini</taxon>
        <taxon>Cirrhinus</taxon>
    </lineage>
</organism>
<feature type="region of interest" description="Disordered" evidence="1">
    <location>
        <begin position="1"/>
        <end position="76"/>
    </location>
</feature>
<name>A0ABD0QII3_CIRMR</name>
<dbReference type="EMBL" id="JAMKFB020000008">
    <property type="protein sequence ID" value="KAL0186041.1"/>
    <property type="molecule type" value="Genomic_DNA"/>
</dbReference>
<proteinExistence type="predicted"/>
<dbReference type="AlphaFoldDB" id="A0ABD0QII3"/>